<keyword evidence="6" id="KW-0378">Hydrolase</keyword>
<reference evidence="9 10" key="1">
    <citation type="submission" date="2013-11" db="EMBL/GenBank/DDBJ databases">
        <title>The Genome Sequence of Phytophthora parasitica CJ01A1.</title>
        <authorList>
            <consortium name="The Broad Institute Genomics Platform"/>
            <person name="Russ C."/>
            <person name="Tyler B."/>
            <person name="Panabieres F."/>
            <person name="Shan W."/>
            <person name="Tripathy S."/>
            <person name="Grunwald N."/>
            <person name="Machado M."/>
            <person name="Johnson C.S."/>
            <person name="Walker B."/>
            <person name="Young S.K."/>
            <person name="Zeng Q."/>
            <person name="Gargeya S."/>
            <person name="Fitzgerald M."/>
            <person name="Haas B."/>
            <person name="Abouelleil A."/>
            <person name="Allen A.W."/>
            <person name="Alvarado L."/>
            <person name="Arachchi H.M."/>
            <person name="Berlin A.M."/>
            <person name="Chapman S.B."/>
            <person name="Gainer-Dewar J."/>
            <person name="Goldberg J."/>
            <person name="Griggs A."/>
            <person name="Gujja S."/>
            <person name="Hansen M."/>
            <person name="Howarth C."/>
            <person name="Imamovic A."/>
            <person name="Ireland A."/>
            <person name="Larimer J."/>
            <person name="McCowan C."/>
            <person name="Murphy C."/>
            <person name="Pearson M."/>
            <person name="Poon T.W."/>
            <person name="Priest M."/>
            <person name="Roberts A."/>
            <person name="Saif S."/>
            <person name="Shea T."/>
            <person name="Sisk P."/>
            <person name="Sykes S."/>
            <person name="Wortman J."/>
            <person name="Nusbaum C."/>
            <person name="Birren B."/>
        </authorList>
    </citation>
    <scope>NUCLEOTIDE SEQUENCE [LARGE SCALE GENOMIC DNA]</scope>
    <source>
        <strain evidence="9 10">CJ01A1</strain>
    </source>
</reference>
<accession>W2W2Y7</accession>
<dbReference type="InterPro" id="IPR023214">
    <property type="entry name" value="HAD_sf"/>
</dbReference>
<protein>
    <recommendedName>
        <fullName evidence="3">5'-nucleotidase</fullName>
        <ecNumber evidence="3">3.1.3.5</ecNumber>
    </recommendedName>
</protein>
<dbReference type="EMBL" id="ANIX01003714">
    <property type="protein sequence ID" value="ETP04746.1"/>
    <property type="molecule type" value="Genomic_DNA"/>
</dbReference>
<evidence type="ECO:0000313" key="10">
    <source>
        <dbReference type="Proteomes" id="UP000018958"/>
    </source>
</evidence>
<dbReference type="Proteomes" id="UP000018958">
    <property type="component" value="Unassembled WGS sequence"/>
</dbReference>
<gene>
    <name evidence="9" type="ORF">F441_18540</name>
</gene>
<dbReference type="GO" id="GO:0008253">
    <property type="term" value="F:5'-nucleotidase activity"/>
    <property type="evidence" value="ECO:0007669"/>
    <property type="project" value="UniProtKB-EC"/>
</dbReference>
<keyword evidence="8" id="KW-0546">Nucleotide metabolism</keyword>
<dbReference type="InterPro" id="IPR036412">
    <property type="entry name" value="HAD-like_sf"/>
</dbReference>
<evidence type="ECO:0000313" key="9">
    <source>
        <dbReference type="EMBL" id="ETP04746.1"/>
    </source>
</evidence>
<evidence type="ECO:0000256" key="8">
    <source>
        <dbReference type="ARBA" id="ARBA00023080"/>
    </source>
</evidence>
<dbReference type="EC" id="3.1.3.5" evidence="3"/>
<name>W2W2Y7_PHYNI</name>
<evidence type="ECO:0000256" key="6">
    <source>
        <dbReference type="ARBA" id="ARBA00022801"/>
    </source>
</evidence>
<comment type="caution">
    <text evidence="9">The sequence shown here is derived from an EMBL/GenBank/DDBJ whole genome shotgun (WGS) entry which is preliminary data.</text>
</comment>
<dbReference type="PANTHER" id="PTHR13045:SF0">
    <property type="entry name" value="7-METHYLGUANOSINE PHOSPHATE-SPECIFIC 5'-NUCLEOTIDASE"/>
    <property type="match status" value="1"/>
</dbReference>
<evidence type="ECO:0000256" key="7">
    <source>
        <dbReference type="ARBA" id="ARBA00022842"/>
    </source>
</evidence>
<dbReference type="GO" id="GO:0000287">
    <property type="term" value="F:magnesium ion binding"/>
    <property type="evidence" value="ECO:0007669"/>
    <property type="project" value="InterPro"/>
</dbReference>
<dbReference type="GO" id="GO:0005737">
    <property type="term" value="C:cytoplasm"/>
    <property type="evidence" value="ECO:0007669"/>
    <property type="project" value="InterPro"/>
</dbReference>
<keyword evidence="5" id="KW-0547">Nucleotide-binding</keyword>
<dbReference type="AlphaFoldDB" id="W2W2Y7"/>
<keyword evidence="7" id="KW-0460">Magnesium</keyword>
<dbReference type="SUPFAM" id="SSF56784">
    <property type="entry name" value="HAD-like"/>
    <property type="match status" value="1"/>
</dbReference>
<comment type="similarity">
    <text evidence="2">Belongs to the pyrimidine 5'-nucleotidase family.</text>
</comment>
<dbReference type="Pfam" id="PF05822">
    <property type="entry name" value="UMPH-1"/>
    <property type="match status" value="1"/>
</dbReference>
<keyword evidence="4" id="KW-0479">Metal-binding</keyword>
<dbReference type="Gene3D" id="3.40.50.1000">
    <property type="entry name" value="HAD superfamily/HAD-like"/>
    <property type="match status" value="1"/>
</dbReference>
<evidence type="ECO:0000256" key="3">
    <source>
        <dbReference type="ARBA" id="ARBA00012643"/>
    </source>
</evidence>
<evidence type="ECO:0000256" key="2">
    <source>
        <dbReference type="ARBA" id="ARBA00008389"/>
    </source>
</evidence>
<evidence type="ECO:0000256" key="4">
    <source>
        <dbReference type="ARBA" id="ARBA00022723"/>
    </source>
</evidence>
<proteinExistence type="inferred from homology"/>
<evidence type="ECO:0000256" key="1">
    <source>
        <dbReference type="ARBA" id="ARBA00000815"/>
    </source>
</evidence>
<organism evidence="9 10">
    <name type="scientific">Phytophthora nicotianae CJ01A1</name>
    <dbReference type="NCBI Taxonomy" id="1317063"/>
    <lineage>
        <taxon>Eukaryota</taxon>
        <taxon>Sar</taxon>
        <taxon>Stramenopiles</taxon>
        <taxon>Oomycota</taxon>
        <taxon>Peronosporomycetes</taxon>
        <taxon>Peronosporales</taxon>
        <taxon>Peronosporaceae</taxon>
        <taxon>Phytophthora</taxon>
    </lineage>
</organism>
<dbReference type="PANTHER" id="PTHR13045">
    <property type="entry name" value="5'-NUCLEOTIDASE"/>
    <property type="match status" value="1"/>
</dbReference>
<evidence type="ECO:0000256" key="5">
    <source>
        <dbReference type="ARBA" id="ARBA00022741"/>
    </source>
</evidence>
<dbReference type="InterPro" id="IPR006434">
    <property type="entry name" value="Pyrimidine_nucleotidase_eu"/>
</dbReference>
<comment type="catalytic activity">
    <reaction evidence="1">
        <text>a ribonucleoside 5'-phosphate + H2O = a ribonucleoside + phosphate</text>
        <dbReference type="Rhea" id="RHEA:12484"/>
        <dbReference type="ChEBI" id="CHEBI:15377"/>
        <dbReference type="ChEBI" id="CHEBI:18254"/>
        <dbReference type="ChEBI" id="CHEBI:43474"/>
        <dbReference type="ChEBI" id="CHEBI:58043"/>
        <dbReference type="EC" id="3.1.3.5"/>
    </reaction>
</comment>
<sequence>MPILEQWWTSINALLVESRVTKEQVKEAIECSNLTDLYDVIHIALENEFVAEQKRRDAVHDGGHRYTPDSVHIVANMMQFNDHSVIEGFRGETIHPLTKTAHSLLESSFWKEHQFEKRRNVLLLRDSKCDSRMAEGLDVDETIRVGFLNIHVEETLDDYLQLFDVVFTNDSSLIPVEHLLKQIINGSCRQ</sequence>
<dbReference type="GO" id="GO:0000166">
    <property type="term" value="F:nucleotide binding"/>
    <property type="evidence" value="ECO:0007669"/>
    <property type="project" value="UniProtKB-KW"/>
</dbReference>
<dbReference type="GO" id="GO:0009117">
    <property type="term" value="P:nucleotide metabolic process"/>
    <property type="evidence" value="ECO:0007669"/>
    <property type="project" value="UniProtKB-KW"/>
</dbReference>